<sequence>MRSHSGVNGSKVRRARSRDFDGAAGDGRRSGAVASSLLSVRSAVCSLLLVLIICGWQFLLLTRQVEVPDAQVPGQGNVNEAVWHYLGLHEANLTAQAFQHRDLARVVTALSNDVRQLREDMLAFEGRLRSVAKTEEAIAHTEKVIEGLKDKQNEEMQELHRVEDALNQLAKHGKELEDELALGRHRMDLRSTELEKISNPNDLEDGGDTAEDGASTPTSPAGNANPEALAREKAELQRQAEAHAERIAMESAREPGDSSGRSTDRKRGEWPAAWLQRFSAAELEASAQEAEKWRAGSKDMFVYAWNGYKRRAWGADELKPVSGQRGRTWGNVGLQILDALDTMWIMDLHEVFDEAAQWVEKDLRFDFQGMVSFFELTIRAVGGLAAAHALSGRSIFLKRARELADKMMPAFQSQEPFFPAARVHLKTGQGAGGWFKGTLLAEAGSVQLEFRYLSQVTGDPKYQRAADRAMRSVIKASGDHGLVGWGLSKTGPPRAINTHITFGAMGDSYYEYLLKMYLQTSRTEPEWKDQWLKAMDEMQQRLIKKTRSGLVYIAEENKGKTRHKMDHLACFVGGMLVLGARELPARDVRPEWESVGANITETCYQMYHRQPTHLAPECVALDPGQAPGHDMVVWNNAAHYLLRPEAAEAIFYMFYYTGDPKYRRMAGEIYEAIERHAKVTHGYSAVKDVRSARPQLRDEMETFFLAETMKYLYLTFVRNPQDVLDLGEFVLTTEAHPMRIHRPSRAQTKAQAKDAFLARAPVQ</sequence>
<keyword evidence="10" id="KW-0175">Coiled coil</keyword>
<evidence type="ECO:0000256" key="1">
    <source>
        <dbReference type="ARBA" id="ARBA00001913"/>
    </source>
</evidence>
<dbReference type="PRINTS" id="PR00747">
    <property type="entry name" value="GLYHDRLASE47"/>
</dbReference>
<feature type="region of interest" description="Disordered" evidence="11">
    <location>
        <begin position="191"/>
        <end position="268"/>
    </location>
</feature>
<dbReference type="GO" id="GO:0004571">
    <property type="term" value="F:mannosyl-oligosaccharide 1,2-alpha-mannosidase activity"/>
    <property type="evidence" value="ECO:0007669"/>
    <property type="project" value="InterPro"/>
</dbReference>
<keyword evidence="12" id="KW-0472">Membrane</keyword>
<dbReference type="GO" id="GO:0000139">
    <property type="term" value="C:Golgi membrane"/>
    <property type="evidence" value="ECO:0007669"/>
    <property type="project" value="TreeGrafter"/>
</dbReference>
<proteinExistence type="inferred from homology"/>
<evidence type="ECO:0000256" key="3">
    <source>
        <dbReference type="ARBA" id="ARBA00007658"/>
    </source>
</evidence>
<name>A0A6U9CSW5_9DINO</name>
<reference evidence="13" key="1">
    <citation type="submission" date="2021-01" db="EMBL/GenBank/DDBJ databases">
        <authorList>
            <person name="Corre E."/>
            <person name="Pelletier E."/>
            <person name="Niang G."/>
            <person name="Scheremetjew M."/>
            <person name="Finn R."/>
            <person name="Kale V."/>
            <person name="Holt S."/>
            <person name="Cochrane G."/>
            <person name="Meng A."/>
            <person name="Brown T."/>
            <person name="Cohen L."/>
        </authorList>
    </citation>
    <scope>NUCLEOTIDE SEQUENCE</scope>
    <source>
        <strain evidence="13">RCC3387</strain>
    </source>
</reference>
<gene>
    <name evidence="13" type="ORF">BRAN1462_LOCUS26868</name>
</gene>
<dbReference type="AlphaFoldDB" id="A0A6U9CSW5"/>
<organism evidence="13">
    <name type="scientific">Zooxanthella nutricula</name>
    <dbReference type="NCBI Taxonomy" id="1333877"/>
    <lineage>
        <taxon>Eukaryota</taxon>
        <taxon>Sar</taxon>
        <taxon>Alveolata</taxon>
        <taxon>Dinophyceae</taxon>
        <taxon>Peridiniales</taxon>
        <taxon>Peridiniales incertae sedis</taxon>
        <taxon>Zooxanthella</taxon>
    </lineage>
</organism>
<evidence type="ECO:0000256" key="4">
    <source>
        <dbReference type="ARBA" id="ARBA00022801"/>
    </source>
</evidence>
<evidence type="ECO:0000256" key="7">
    <source>
        <dbReference type="PIRSR" id="PIRSR601382-2"/>
    </source>
</evidence>
<evidence type="ECO:0000256" key="12">
    <source>
        <dbReference type="SAM" id="Phobius"/>
    </source>
</evidence>
<dbReference type="GO" id="GO:0005975">
    <property type="term" value="P:carbohydrate metabolic process"/>
    <property type="evidence" value="ECO:0007669"/>
    <property type="project" value="InterPro"/>
</dbReference>
<dbReference type="InterPro" id="IPR036026">
    <property type="entry name" value="Seven-hairpin_glycosidases"/>
</dbReference>
<feature type="active site" description="Proton donor" evidence="6">
    <location>
        <position position="617"/>
    </location>
</feature>
<feature type="transmembrane region" description="Helical" evidence="12">
    <location>
        <begin position="38"/>
        <end position="59"/>
    </location>
</feature>
<dbReference type="Pfam" id="PF01532">
    <property type="entry name" value="Glyco_hydro_47"/>
    <property type="match status" value="1"/>
</dbReference>
<evidence type="ECO:0000313" key="13">
    <source>
        <dbReference type="EMBL" id="CAD9567692.1"/>
    </source>
</evidence>
<keyword evidence="12" id="KW-0812">Transmembrane</keyword>
<evidence type="ECO:0000256" key="11">
    <source>
        <dbReference type="SAM" id="MobiDB-lite"/>
    </source>
</evidence>
<evidence type="ECO:0000256" key="10">
    <source>
        <dbReference type="SAM" id="Coils"/>
    </source>
</evidence>
<dbReference type="InterPro" id="IPR050749">
    <property type="entry name" value="Glycosyl_Hydrolase_47"/>
</dbReference>
<dbReference type="EC" id="3.2.1.-" evidence="9"/>
<dbReference type="PANTHER" id="PTHR11742">
    <property type="entry name" value="MANNOSYL-OLIGOSACCHARIDE ALPHA-1,2-MANNOSIDASE-RELATED"/>
    <property type="match status" value="1"/>
</dbReference>
<keyword evidence="9" id="KW-0326">Glycosidase</keyword>
<keyword evidence="7" id="KW-0106">Calcium</keyword>
<feature type="active site" evidence="6">
    <location>
        <position position="507"/>
    </location>
</feature>
<keyword evidence="4 9" id="KW-0378">Hydrolase</keyword>
<protein>
    <recommendedName>
        <fullName evidence="9">alpha-1,2-Mannosidase</fullName>
        <ecNumber evidence="9">3.2.1.-</ecNumber>
    </recommendedName>
</protein>
<accession>A0A6U9CSW5</accession>
<dbReference type="EMBL" id="HBGW01042476">
    <property type="protein sequence ID" value="CAD9567692.1"/>
    <property type="molecule type" value="Transcribed_RNA"/>
</dbReference>
<feature type="disulfide bond" evidence="8">
    <location>
        <begin position="570"/>
        <end position="603"/>
    </location>
</feature>
<keyword evidence="7" id="KW-0479">Metal-binding</keyword>
<keyword evidence="12" id="KW-1133">Transmembrane helix</keyword>
<comment type="similarity">
    <text evidence="3 9">Belongs to the glycosyl hydrolase 47 family.</text>
</comment>
<feature type="compositionally biased region" description="Basic and acidic residues" evidence="11">
    <location>
        <begin position="229"/>
        <end position="268"/>
    </location>
</feature>
<evidence type="ECO:0000256" key="6">
    <source>
        <dbReference type="PIRSR" id="PIRSR601382-1"/>
    </source>
</evidence>
<dbReference type="SUPFAM" id="SSF48225">
    <property type="entry name" value="Seven-hairpin glycosidases"/>
    <property type="match status" value="1"/>
</dbReference>
<evidence type="ECO:0000256" key="5">
    <source>
        <dbReference type="ARBA" id="ARBA00023157"/>
    </source>
</evidence>
<feature type="active site" description="Proton donor" evidence="6">
    <location>
        <position position="375"/>
    </location>
</feature>
<feature type="compositionally biased region" description="Acidic residues" evidence="11">
    <location>
        <begin position="202"/>
        <end position="211"/>
    </location>
</feature>
<comment type="pathway">
    <text evidence="2">Protein modification; protein glycosylation.</text>
</comment>
<feature type="binding site" evidence="7">
    <location>
        <position position="733"/>
    </location>
    <ligand>
        <name>Ca(2+)</name>
        <dbReference type="ChEBI" id="CHEBI:29108"/>
    </ligand>
</feature>
<dbReference type="Gene3D" id="1.50.10.10">
    <property type="match status" value="1"/>
</dbReference>
<evidence type="ECO:0000256" key="2">
    <source>
        <dbReference type="ARBA" id="ARBA00004922"/>
    </source>
</evidence>
<dbReference type="InterPro" id="IPR001382">
    <property type="entry name" value="Glyco_hydro_47"/>
</dbReference>
<dbReference type="PANTHER" id="PTHR11742:SF6">
    <property type="entry name" value="MANNOSYL-OLIGOSACCHARIDE ALPHA-1,2-MANNOSIDASE IA-RELATED"/>
    <property type="match status" value="1"/>
</dbReference>
<feature type="coiled-coil region" evidence="10">
    <location>
        <begin position="131"/>
        <end position="179"/>
    </location>
</feature>
<keyword evidence="5 8" id="KW-1015">Disulfide bond</keyword>
<evidence type="ECO:0000256" key="8">
    <source>
        <dbReference type="PIRSR" id="PIRSR601382-3"/>
    </source>
</evidence>
<dbReference type="InterPro" id="IPR012341">
    <property type="entry name" value="6hp_glycosidase-like_sf"/>
</dbReference>
<evidence type="ECO:0000256" key="9">
    <source>
        <dbReference type="RuleBase" id="RU361193"/>
    </source>
</evidence>
<dbReference type="GO" id="GO:0005783">
    <property type="term" value="C:endoplasmic reticulum"/>
    <property type="evidence" value="ECO:0007669"/>
    <property type="project" value="TreeGrafter"/>
</dbReference>
<comment type="cofactor">
    <cofactor evidence="1 7">
        <name>Ca(2+)</name>
        <dbReference type="ChEBI" id="CHEBI:29108"/>
    </cofactor>
</comment>
<feature type="active site" evidence="6">
    <location>
        <position position="645"/>
    </location>
</feature>
<dbReference type="GO" id="GO:0005509">
    <property type="term" value="F:calcium ion binding"/>
    <property type="evidence" value="ECO:0007669"/>
    <property type="project" value="InterPro"/>
</dbReference>